<sequence length="54" mass="5711">MQSGYSLRTGGLYAMAVRASRLAASVAANPGPDQFSCEVQCGQRVAFSGMLDRQ</sequence>
<comment type="caution">
    <text evidence="1">The sequence shown here is derived from an EMBL/GenBank/DDBJ whole genome shotgun (WGS) entry which is preliminary data.</text>
</comment>
<evidence type="ECO:0000313" key="2">
    <source>
        <dbReference type="Proteomes" id="UP000600877"/>
    </source>
</evidence>
<name>A0ABQ2YQT6_9NEIS</name>
<organism evidence="1 2">
    <name type="scientific">Vogesella alkaliphila</name>
    <dbReference type="NCBI Taxonomy" id="1193621"/>
    <lineage>
        <taxon>Bacteria</taxon>
        <taxon>Pseudomonadati</taxon>
        <taxon>Pseudomonadota</taxon>
        <taxon>Betaproteobacteria</taxon>
        <taxon>Neisseriales</taxon>
        <taxon>Chromobacteriaceae</taxon>
        <taxon>Vogesella</taxon>
    </lineage>
</organism>
<dbReference type="EMBL" id="BMYW01000005">
    <property type="protein sequence ID" value="GGX90725.1"/>
    <property type="molecule type" value="Genomic_DNA"/>
</dbReference>
<dbReference type="Proteomes" id="UP000600877">
    <property type="component" value="Unassembled WGS sequence"/>
</dbReference>
<gene>
    <name evidence="1" type="ORF">GCM10011290_18060</name>
</gene>
<protein>
    <submittedName>
        <fullName evidence="1">Uncharacterized protein</fullName>
    </submittedName>
</protein>
<accession>A0ABQ2YQT6</accession>
<evidence type="ECO:0000313" key="1">
    <source>
        <dbReference type="EMBL" id="GGX90725.1"/>
    </source>
</evidence>
<proteinExistence type="predicted"/>
<keyword evidence="2" id="KW-1185">Reference proteome</keyword>
<reference evidence="2" key="1">
    <citation type="journal article" date="2019" name="Int. J. Syst. Evol. Microbiol.">
        <title>The Global Catalogue of Microorganisms (GCM) 10K type strain sequencing project: providing services to taxonomists for standard genome sequencing and annotation.</title>
        <authorList>
            <consortium name="The Broad Institute Genomics Platform"/>
            <consortium name="The Broad Institute Genome Sequencing Center for Infectious Disease"/>
            <person name="Wu L."/>
            <person name="Ma J."/>
        </authorList>
    </citation>
    <scope>NUCLEOTIDE SEQUENCE [LARGE SCALE GENOMIC DNA]</scope>
    <source>
        <strain evidence="2">KCTC 32041</strain>
    </source>
</reference>